<dbReference type="OrthoDB" id="56883at2"/>
<dbReference type="GO" id="GO:0000270">
    <property type="term" value="P:peptidoglycan metabolic process"/>
    <property type="evidence" value="ECO:0007669"/>
    <property type="project" value="TreeGrafter"/>
</dbReference>
<dbReference type="KEGG" id="cdx:CDES_12215"/>
<keyword evidence="4" id="KW-1185">Reference proteome</keyword>
<dbReference type="InterPro" id="IPR012338">
    <property type="entry name" value="Beta-lactam/transpept-like"/>
</dbReference>
<accession>A0A0M3QA68</accession>
<comment type="similarity">
    <text evidence="1">Belongs to the peptidase S13 family.</text>
</comment>
<dbReference type="Gene3D" id="3.40.710.10">
    <property type="entry name" value="DD-peptidase/beta-lactamase superfamily"/>
    <property type="match status" value="2"/>
</dbReference>
<evidence type="ECO:0000256" key="2">
    <source>
        <dbReference type="ARBA" id="ARBA00022801"/>
    </source>
</evidence>
<dbReference type="PATRIC" id="fig|931089.4.peg.2466"/>
<protein>
    <submittedName>
        <fullName evidence="3">D-alanyl-D-alanine carboxypeptidase</fullName>
        <ecNumber evidence="3">3.4.16.4</ecNumber>
    </submittedName>
</protein>
<keyword evidence="2 3" id="KW-0378">Hydrolase</keyword>
<sequence length="430" mass="45176">MKNAWWVGSSVGVLVLVGAIIGGGVWANQTGFGLNHPEPSSIEMPAPLFSPAINPNSEESLEVPDFAQLSQELEAQAQDSRLGTFVGVARDVESGEIVWEHNQDTAVRPASATKILTAAVALYELGRADTVETQVVEGEQQGTVVIKAGGDVTISQEQLDDLAEQLGGRDIDTVLIDTSVWPDESFAKTWDPIDVDAGYITDVVPAMIEAGRLGGDEGDLPRSHTPALDVAQALADRVGATSVSAGTAPDTAPIASVESDNLEKRLARMMADSDNVMAEGIAKEVAASKGLATDSVSTAQMTLDILGEHGFDLTGVSIVDNSGLSFDNLITPRLLDDILTRAATEAELRPLITSLPIAHGTGTLEERYEGLSGAGWVRAKTGTLTDTSALAGVVTSESGRVFTFSFVSNDSAILSAREALDEMASILRDF</sequence>
<dbReference type="EMBL" id="CP009220">
    <property type="protein sequence ID" value="ALC06793.1"/>
    <property type="molecule type" value="Genomic_DNA"/>
</dbReference>
<dbReference type="EC" id="3.4.16.4" evidence="3"/>
<dbReference type="SUPFAM" id="SSF56601">
    <property type="entry name" value="beta-lactamase/transpeptidase-like"/>
    <property type="match status" value="1"/>
</dbReference>
<keyword evidence="3" id="KW-0645">Protease</keyword>
<reference evidence="3 4" key="1">
    <citation type="submission" date="2014-08" db="EMBL/GenBank/DDBJ databases">
        <title>Complete genome sequence of Corynebacterium deserti GIMN1.010 (=DSM 45689), isolated from desert sand in western China.</title>
        <authorList>
            <person name="Ruckert C."/>
            <person name="Albersmeier A."/>
            <person name="Kalinowski J."/>
        </authorList>
    </citation>
    <scope>NUCLEOTIDE SEQUENCE [LARGE SCALE GENOMIC DNA]</scope>
    <source>
        <strain evidence="3 4">GIMN1.010</strain>
    </source>
</reference>
<dbReference type="PANTHER" id="PTHR30023:SF0">
    <property type="entry name" value="PENICILLIN-SENSITIVE CARBOXYPEPTIDASE A"/>
    <property type="match status" value="1"/>
</dbReference>
<evidence type="ECO:0000256" key="1">
    <source>
        <dbReference type="ARBA" id="ARBA00006096"/>
    </source>
</evidence>
<evidence type="ECO:0000313" key="4">
    <source>
        <dbReference type="Proteomes" id="UP000068067"/>
    </source>
</evidence>
<evidence type="ECO:0000313" key="3">
    <source>
        <dbReference type="EMBL" id="ALC06793.1"/>
    </source>
</evidence>
<dbReference type="Gene3D" id="3.50.80.20">
    <property type="entry name" value="D-Ala-D-Ala carboxypeptidase C, peptidase S13"/>
    <property type="match status" value="1"/>
</dbReference>
<dbReference type="Pfam" id="PF02113">
    <property type="entry name" value="Peptidase_S13"/>
    <property type="match status" value="2"/>
</dbReference>
<dbReference type="NCBIfam" id="TIGR00666">
    <property type="entry name" value="PBP4"/>
    <property type="match status" value="1"/>
</dbReference>
<proteinExistence type="inferred from homology"/>
<dbReference type="GO" id="GO:0006508">
    <property type="term" value="P:proteolysis"/>
    <property type="evidence" value="ECO:0007669"/>
    <property type="project" value="InterPro"/>
</dbReference>
<name>A0A0M3QA68_9CORY</name>
<dbReference type="GO" id="GO:0009002">
    <property type="term" value="F:serine-type D-Ala-D-Ala carboxypeptidase activity"/>
    <property type="evidence" value="ECO:0007669"/>
    <property type="project" value="UniProtKB-EC"/>
</dbReference>
<keyword evidence="3" id="KW-0121">Carboxypeptidase</keyword>
<dbReference type="PRINTS" id="PR00922">
    <property type="entry name" value="DADACBPTASE3"/>
</dbReference>
<dbReference type="PANTHER" id="PTHR30023">
    <property type="entry name" value="D-ALANYL-D-ALANINE CARBOXYPEPTIDASE"/>
    <property type="match status" value="1"/>
</dbReference>
<dbReference type="InterPro" id="IPR000667">
    <property type="entry name" value="Peptidase_S13"/>
</dbReference>
<dbReference type="STRING" id="931089.CDES_12215"/>
<dbReference type="Proteomes" id="UP000068067">
    <property type="component" value="Chromosome"/>
</dbReference>
<dbReference type="RefSeq" id="WP_053545690.1">
    <property type="nucleotide sequence ID" value="NZ_CP009220.1"/>
</dbReference>
<gene>
    <name evidence="3" type="ORF">CDES_12215</name>
</gene>
<dbReference type="AlphaFoldDB" id="A0A0M3QA68"/>
<organism evidence="3 4">
    <name type="scientific">Corynebacterium deserti GIMN1.010</name>
    <dbReference type="NCBI Taxonomy" id="931089"/>
    <lineage>
        <taxon>Bacteria</taxon>
        <taxon>Bacillati</taxon>
        <taxon>Actinomycetota</taxon>
        <taxon>Actinomycetes</taxon>
        <taxon>Mycobacteriales</taxon>
        <taxon>Corynebacteriaceae</taxon>
        <taxon>Corynebacterium</taxon>
    </lineage>
</organism>